<dbReference type="Pfam" id="PF11041">
    <property type="entry name" value="Phage_Wedge1"/>
    <property type="match status" value="1"/>
</dbReference>
<organism evidence="1 2">
    <name type="scientific">Citrobacter enshiensis</name>
    <dbReference type="NCBI Taxonomy" id="2971264"/>
    <lineage>
        <taxon>Bacteria</taxon>
        <taxon>Pseudomonadati</taxon>
        <taxon>Pseudomonadota</taxon>
        <taxon>Gammaproteobacteria</taxon>
        <taxon>Enterobacterales</taxon>
        <taxon>Enterobacteriaceae</taxon>
        <taxon>Citrobacter</taxon>
    </lineage>
</organism>
<reference evidence="1 2" key="1">
    <citation type="submission" date="2023-07" db="EMBL/GenBank/DDBJ databases">
        <title>Citrobacter selenititolerans sp. nov., isolated from seleniferous soil.</title>
        <authorList>
            <person name="Zhang S."/>
            <person name="Li K."/>
            <person name="Peng J."/>
            <person name="Wang H."/>
            <person name="Sun J."/>
            <person name="Guo Y."/>
        </authorList>
    </citation>
    <scope>NUCLEOTIDE SEQUENCE [LARGE SCALE GENOMIC DNA]</scope>
    <source>
        <strain evidence="1 2">S2-9</strain>
    </source>
</reference>
<dbReference type="Proteomes" id="UP001174867">
    <property type="component" value="Unassembled WGS sequence"/>
</dbReference>
<evidence type="ECO:0000313" key="2">
    <source>
        <dbReference type="Proteomes" id="UP001174867"/>
    </source>
</evidence>
<keyword evidence="2" id="KW-1185">Reference proteome</keyword>
<dbReference type="InterPro" id="IPR021283">
    <property type="entry name" value="Phage_Wedge1"/>
</dbReference>
<protein>
    <submittedName>
        <fullName evidence="1">DUF2612 domain-containing protein</fullName>
    </submittedName>
</protein>
<comment type="caution">
    <text evidence="1">The sequence shown here is derived from an EMBL/GenBank/DDBJ whole genome shotgun (WGS) entry which is preliminary data.</text>
</comment>
<proteinExistence type="predicted"/>
<sequence length="199" mass="22618">MKNVTDTLLSQYANSPTILSLIDSFNENIDPSVNLDDFYRYVWNVDTAQGFGLDIWGKIVNISRKLELSFEGKYLGFNEALYTEPNASDPRPFGSGIFYTGVQSGNYVFTLSDTAYRRLIMVKAMANITDCTAPNLNKLLRFLFEGRGRCYVEDLGNMEMRYVFEFPLTIIEYSIMVNTNVVPRPSGVTTYILRPSSQD</sequence>
<gene>
    <name evidence="1" type="ORF">Q0A17_04120</name>
</gene>
<dbReference type="EMBL" id="JAUJYW010000002">
    <property type="protein sequence ID" value="MDN8598608.1"/>
    <property type="molecule type" value="Genomic_DNA"/>
</dbReference>
<evidence type="ECO:0000313" key="1">
    <source>
        <dbReference type="EMBL" id="MDN8598608.1"/>
    </source>
</evidence>
<name>A0ABT8PRD3_9ENTR</name>
<dbReference type="RefSeq" id="WP_301697115.1">
    <property type="nucleotide sequence ID" value="NZ_JAUJYW010000002.1"/>
</dbReference>
<accession>A0ABT8PRD3</accession>